<dbReference type="Pfam" id="PF00291">
    <property type="entry name" value="PALP"/>
    <property type="match status" value="1"/>
</dbReference>
<dbReference type="GO" id="GO:0004794">
    <property type="term" value="F:threonine deaminase activity"/>
    <property type="evidence" value="ECO:0007669"/>
    <property type="project" value="TreeGrafter"/>
</dbReference>
<dbReference type="EMBL" id="MEVK01000018">
    <property type="protein sequence ID" value="OGC59320.1"/>
    <property type="molecule type" value="Genomic_DNA"/>
</dbReference>
<name>A0A1F4VQL1_UNCKA</name>
<comment type="caution">
    <text evidence="5">The sequence shown here is derived from an EMBL/GenBank/DDBJ whole genome shotgun (WGS) entry which is preliminary data.</text>
</comment>
<dbReference type="PANTHER" id="PTHR48078:SF6">
    <property type="entry name" value="L-THREONINE DEHYDRATASE CATABOLIC TDCB"/>
    <property type="match status" value="1"/>
</dbReference>
<evidence type="ECO:0000256" key="2">
    <source>
        <dbReference type="ARBA" id="ARBA00022898"/>
    </source>
</evidence>
<dbReference type="SUPFAM" id="SSF53686">
    <property type="entry name" value="Tryptophan synthase beta subunit-like PLP-dependent enzymes"/>
    <property type="match status" value="1"/>
</dbReference>
<evidence type="ECO:0000256" key="1">
    <source>
        <dbReference type="ARBA" id="ARBA00001933"/>
    </source>
</evidence>
<feature type="domain" description="Tryptophan synthase beta chain-like PALP" evidence="4">
    <location>
        <begin position="28"/>
        <end position="311"/>
    </location>
</feature>
<keyword evidence="2" id="KW-0663">Pyridoxal phosphate</keyword>
<reference evidence="5 6" key="1">
    <citation type="journal article" date="2016" name="Nat. Commun.">
        <title>Thousands of microbial genomes shed light on interconnected biogeochemical processes in an aquifer system.</title>
        <authorList>
            <person name="Anantharaman K."/>
            <person name="Brown C.T."/>
            <person name="Hug L.A."/>
            <person name="Sharon I."/>
            <person name="Castelle C.J."/>
            <person name="Probst A.J."/>
            <person name="Thomas B.C."/>
            <person name="Singh A."/>
            <person name="Wilkins M.J."/>
            <person name="Karaoz U."/>
            <person name="Brodie E.L."/>
            <person name="Williams K.H."/>
            <person name="Hubbard S.S."/>
            <person name="Banfield J.F."/>
        </authorList>
    </citation>
    <scope>NUCLEOTIDE SEQUENCE [LARGE SCALE GENOMIC DNA]</scope>
</reference>
<dbReference type="GO" id="GO:0009097">
    <property type="term" value="P:isoleucine biosynthetic process"/>
    <property type="evidence" value="ECO:0007669"/>
    <property type="project" value="TreeGrafter"/>
</dbReference>
<evidence type="ECO:0000313" key="6">
    <source>
        <dbReference type="Proteomes" id="UP000178964"/>
    </source>
</evidence>
<dbReference type="Proteomes" id="UP000178964">
    <property type="component" value="Unassembled WGS sequence"/>
</dbReference>
<dbReference type="InterPro" id="IPR050147">
    <property type="entry name" value="Ser/Thr_Dehydratase"/>
</dbReference>
<gene>
    <name evidence="5" type="ORF">A3A70_02660</name>
</gene>
<dbReference type="GO" id="GO:0003941">
    <property type="term" value="F:L-serine ammonia-lyase activity"/>
    <property type="evidence" value="ECO:0007669"/>
    <property type="project" value="TreeGrafter"/>
</dbReference>
<dbReference type="GO" id="GO:0006567">
    <property type="term" value="P:L-threonine catabolic process"/>
    <property type="evidence" value="ECO:0007669"/>
    <property type="project" value="TreeGrafter"/>
</dbReference>
<keyword evidence="3" id="KW-0456">Lyase</keyword>
<sequence>MLKVSNSAGIWKFEFQLPPINPEFRFSLGEGSTPLTTEGDLYFKLESQNPTGSVKDRSLAYQIAAHASLGVRHFVLSSSGNAAISANRYAKLHNIPLSLFLSTSVNEKKANLILDHENIHFTSTPLKDSLIFATENAYTHLRQSRDSLALPGYSTIAFELYEELGDKLSDLSIFFPVSSGTTLVGVYQGFQKLVADGQLSSLPQFFAVQSQAYFPVAEQFLAKSEWPVRINKSLADALVSPATPRLAEITNIIKETNGWSLTVSEEELINAWGALESFGVDSSAEGALAFAGGLKCKQLGKMTGAMIIMITGMRYD</sequence>
<dbReference type="GO" id="GO:0006565">
    <property type="term" value="P:L-serine catabolic process"/>
    <property type="evidence" value="ECO:0007669"/>
    <property type="project" value="TreeGrafter"/>
</dbReference>
<dbReference type="STRING" id="1802627.A3A70_02660"/>
<dbReference type="Gene3D" id="3.40.50.1100">
    <property type="match status" value="2"/>
</dbReference>
<dbReference type="AlphaFoldDB" id="A0A1F4VQL1"/>
<dbReference type="PANTHER" id="PTHR48078">
    <property type="entry name" value="THREONINE DEHYDRATASE, MITOCHONDRIAL-RELATED"/>
    <property type="match status" value="1"/>
</dbReference>
<organism evidence="5 6">
    <name type="scientific">candidate division WWE3 bacterium RIFCSPLOWO2_01_FULL_42_11</name>
    <dbReference type="NCBI Taxonomy" id="1802627"/>
    <lineage>
        <taxon>Bacteria</taxon>
        <taxon>Katanobacteria</taxon>
    </lineage>
</organism>
<evidence type="ECO:0000256" key="3">
    <source>
        <dbReference type="ARBA" id="ARBA00023239"/>
    </source>
</evidence>
<proteinExistence type="predicted"/>
<evidence type="ECO:0000313" key="5">
    <source>
        <dbReference type="EMBL" id="OGC59320.1"/>
    </source>
</evidence>
<evidence type="ECO:0000259" key="4">
    <source>
        <dbReference type="Pfam" id="PF00291"/>
    </source>
</evidence>
<protein>
    <recommendedName>
        <fullName evidence="4">Tryptophan synthase beta chain-like PALP domain-containing protein</fullName>
    </recommendedName>
</protein>
<accession>A0A1F4VQL1</accession>
<dbReference type="InterPro" id="IPR036052">
    <property type="entry name" value="TrpB-like_PALP_sf"/>
</dbReference>
<dbReference type="InterPro" id="IPR001926">
    <property type="entry name" value="TrpB-like_PALP"/>
</dbReference>
<comment type="cofactor">
    <cofactor evidence="1">
        <name>pyridoxal 5'-phosphate</name>
        <dbReference type="ChEBI" id="CHEBI:597326"/>
    </cofactor>
</comment>